<gene>
    <name evidence="1" type="ORF">AVJ23_17105</name>
</gene>
<comment type="caution">
    <text evidence="1">The sequence shown here is derived from an EMBL/GenBank/DDBJ whole genome shotgun (WGS) entry which is preliminary data.</text>
</comment>
<dbReference type="Proteomes" id="UP000054396">
    <property type="component" value="Unassembled WGS sequence"/>
</dbReference>
<name>A0A0W7WGJ4_9RHOB</name>
<dbReference type="OrthoDB" id="7861976at2"/>
<dbReference type="RefSeq" id="WP_058863433.1">
    <property type="nucleotide sequence ID" value="NZ_LPXO01000012.1"/>
</dbReference>
<dbReference type="AlphaFoldDB" id="A0A0W7WGJ4"/>
<evidence type="ECO:0008006" key="3">
    <source>
        <dbReference type="Google" id="ProtNLM"/>
    </source>
</evidence>
<protein>
    <recommendedName>
        <fullName evidence="3">Flagellar FliJ protein</fullName>
    </recommendedName>
</protein>
<evidence type="ECO:0000313" key="1">
    <source>
        <dbReference type="EMBL" id="KUF09598.1"/>
    </source>
</evidence>
<keyword evidence="2" id="KW-1185">Reference proteome</keyword>
<organism evidence="1 2">
    <name type="scientific">Pseudoponticoccus marisrubri</name>
    <dbReference type="NCBI Taxonomy" id="1685382"/>
    <lineage>
        <taxon>Bacteria</taxon>
        <taxon>Pseudomonadati</taxon>
        <taxon>Pseudomonadota</taxon>
        <taxon>Alphaproteobacteria</taxon>
        <taxon>Rhodobacterales</taxon>
        <taxon>Roseobacteraceae</taxon>
        <taxon>Pseudoponticoccus</taxon>
    </lineage>
</organism>
<proteinExistence type="predicted"/>
<accession>A0A0W7WGJ4</accession>
<dbReference type="STRING" id="1685382.AVJ23_17105"/>
<evidence type="ECO:0000313" key="2">
    <source>
        <dbReference type="Proteomes" id="UP000054396"/>
    </source>
</evidence>
<sequence>MTRYDDLISASSLLKEQALERHRERVRARQDIEAELAQIDQLRAAAQADGGSLGARQILGADALWQGWLVRRRTEVLRQMAMARARELESLDRARNAFAREEAARTLQEDDQRARMRKQRSAEADALDDLSLLRRALAARDF</sequence>
<reference evidence="1 2" key="1">
    <citation type="submission" date="2015-12" db="EMBL/GenBank/DDBJ databases">
        <authorList>
            <person name="Shamseldin A."/>
            <person name="Moawad H."/>
            <person name="Abd El-Rahim W.M."/>
            <person name="Sadowsky M.J."/>
        </authorList>
    </citation>
    <scope>NUCLEOTIDE SEQUENCE [LARGE SCALE GENOMIC DNA]</scope>
    <source>
        <strain evidence="1 2">SJ5A-1</strain>
    </source>
</reference>
<dbReference type="EMBL" id="LPXO01000012">
    <property type="protein sequence ID" value="KUF09598.1"/>
    <property type="molecule type" value="Genomic_DNA"/>
</dbReference>